<evidence type="ECO:0000256" key="5">
    <source>
        <dbReference type="SAM" id="Phobius"/>
    </source>
</evidence>
<dbReference type="GO" id="GO:0016298">
    <property type="term" value="F:lipase activity"/>
    <property type="evidence" value="ECO:0007669"/>
    <property type="project" value="InterPro"/>
</dbReference>
<evidence type="ECO:0000313" key="6">
    <source>
        <dbReference type="EMBL" id="KAL0490719.1"/>
    </source>
</evidence>
<dbReference type="EMBL" id="JAOPGA020001709">
    <property type="protein sequence ID" value="KAL0490719.1"/>
    <property type="molecule type" value="Genomic_DNA"/>
</dbReference>
<keyword evidence="5" id="KW-1133">Transmembrane helix</keyword>
<reference evidence="6 7" key="1">
    <citation type="submission" date="2024-03" db="EMBL/GenBank/DDBJ databases">
        <title>The Acrasis kona genome and developmental transcriptomes reveal deep origins of eukaryotic multicellular pathways.</title>
        <authorList>
            <person name="Sheikh S."/>
            <person name="Fu C.-J."/>
            <person name="Brown M.W."/>
            <person name="Baldauf S.L."/>
        </authorList>
    </citation>
    <scope>NUCLEOTIDE SEQUENCE [LARGE SCALE GENOMIC DNA]</scope>
    <source>
        <strain evidence="6 7">ATCC MYA-3509</strain>
    </source>
</reference>
<evidence type="ECO:0000256" key="1">
    <source>
        <dbReference type="ARBA" id="ARBA00004502"/>
    </source>
</evidence>
<dbReference type="PANTHER" id="PTHR13390:SF0">
    <property type="entry name" value="LIPID DROPLET-ASSOCIATED HYDROLASE"/>
    <property type="match status" value="1"/>
</dbReference>
<accession>A0AAW2ZMT1</accession>
<keyword evidence="4" id="KW-0378">Hydrolase</keyword>
<feature type="transmembrane region" description="Helical" evidence="5">
    <location>
        <begin position="6"/>
        <end position="26"/>
    </location>
</feature>
<evidence type="ECO:0008006" key="8">
    <source>
        <dbReference type="Google" id="ProtNLM"/>
    </source>
</evidence>
<dbReference type="Proteomes" id="UP001431209">
    <property type="component" value="Unassembled WGS sequence"/>
</dbReference>
<dbReference type="Gene3D" id="3.40.50.1820">
    <property type="entry name" value="alpha/beta hydrolase"/>
    <property type="match status" value="1"/>
</dbReference>
<keyword evidence="7" id="KW-1185">Reference proteome</keyword>
<name>A0AAW2ZMT1_9EUKA</name>
<gene>
    <name evidence="6" type="ORF">AKO1_009698</name>
</gene>
<dbReference type="SUPFAM" id="SSF53474">
    <property type="entry name" value="alpha/beta-Hydrolases"/>
    <property type="match status" value="1"/>
</dbReference>
<protein>
    <recommendedName>
        <fullName evidence="8">Lipid droplet-associated hydrolase</fullName>
    </recommendedName>
</protein>
<dbReference type="PANTHER" id="PTHR13390">
    <property type="entry name" value="LIPASE"/>
    <property type="match status" value="1"/>
</dbReference>
<sequence length="351" mass="40538">MAQVWQVSVWDFFWIIGLILIVSRLFRKKPTGVITTSKNKHLFTTVVGEVITEYIQRTSDNSLEPVLKQNDSTYEDILVIFPGNPGIVDIYDHFVETLSKDFKTNSYCIIAVGLAGHTLNHTIRNLGHVYNLEQQIQSRINIIKHIRNLYPKARISLAGHSVGGYLCLQMLSRCDVHIHKVFMLYATIQNMYQTKNAVMYDGIFKNGIRQVLVGFAHLISILVPSFILDFIVNIARSDDDVSKPFLSKFLNYNTLSNVIHLAMSEFEQIRELSERDINILKQRRKDIYYIFGRDDGWVPLTHVDALDKLIEHDQDAKKQHFVVGLQHNTRHAFVIFKKDVDVVSKFITDRM</sequence>
<evidence type="ECO:0000256" key="3">
    <source>
        <dbReference type="ARBA" id="ARBA00022677"/>
    </source>
</evidence>
<dbReference type="Pfam" id="PF10230">
    <property type="entry name" value="LIDHydrolase"/>
    <property type="match status" value="1"/>
</dbReference>
<keyword evidence="5" id="KW-0812">Transmembrane</keyword>
<dbReference type="AlphaFoldDB" id="A0AAW2ZMT1"/>
<keyword evidence="3" id="KW-0551">Lipid droplet</keyword>
<dbReference type="GO" id="GO:0019915">
    <property type="term" value="P:lipid storage"/>
    <property type="evidence" value="ECO:0007669"/>
    <property type="project" value="InterPro"/>
</dbReference>
<organism evidence="6 7">
    <name type="scientific">Acrasis kona</name>
    <dbReference type="NCBI Taxonomy" id="1008807"/>
    <lineage>
        <taxon>Eukaryota</taxon>
        <taxon>Discoba</taxon>
        <taxon>Heterolobosea</taxon>
        <taxon>Tetramitia</taxon>
        <taxon>Eutetramitia</taxon>
        <taxon>Acrasidae</taxon>
        <taxon>Acrasis</taxon>
    </lineage>
</organism>
<comment type="caution">
    <text evidence="6">The sequence shown here is derived from an EMBL/GenBank/DDBJ whole genome shotgun (WGS) entry which is preliminary data.</text>
</comment>
<evidence type="ECO:0000256" key="4">
    <source>
        <dbReference type="ARBA" id="ARBA00022801"/>
    </source>
</evidence>
<comment type="subcellular location">
    <subcellularLocation>
        <location evidence="1">Lipid droplet</location>
    </subcellularLocation>
</comment>
<evidence type="ECO:0000313" key="7">
    <source>
        <dbReference type="Proteomes" id="UP001431209"/>
    </source>
</evidence>
<dbReference type="GO" id="GO:0005811">
    <property type="term" value="C:lipid droplet"/>
    <property type="evidence" value="ECO:0007669"/>
    <property type="project" value="UniProtKB-SubCell"/>
</dbReference>
<comment type="similarity">
    <text evidence="2">Belongs to the AB hydrolase superfamily. LDAH family.</text>
</comment>
<proteinExistence type="inferred from homology"/>
<dbReference type="InterPro" id="IPR029058">
    <property type="entry name" value="AB_hydrolase_fold"/>
</dbReference>
<evidence type="ECO:0000256" key="2">
    <source>
        <dbReference type="ARBA" id="ARBA00008300"/>
    </source>
</evidence>
<keyword evidence="5" id="KW-0472">Membrane</keyword>
<feature type="transmembrane region" description="Helical" evidence="5">
    <location>
        <begin position="211"/>
        <end position="232"/>
    </location>
</feature>
<dbReference type="InterPro" id="IPR019363">
    <property type="entry name" value="LDAH"/>
</dbReference>